<accession>A0ABW4QG64</accession>
<dbReference type="Gene3D" id="1.10.3450.10">
    <property type="entry name" value="TTHA0068-like"/>
    <property type="match status" value="1"/>
</dbReference>
<organism evidence="1 2">
    <name type="scientific">Planococcus chinensis</name>
    <dbReference type="NCBI Taxonomy" id="272917"/>
    <lineage>
        <taxon>Bacteria</taxon>
        <taxon>Bacillati</taxon>
        <taxon>Bacillota</taxon>
        <taxon>Bacilli</taxon>
        <taxon>Bacillales</taxon>
        <taxon>Caryophanaceae</taxon>
        <taxon>Planococcus</taxon>
    </lineage>
</organism>
<sequence>MHPLQHKLFIQYIIHFNIEKDYFECHEVGEEYWKALAPKDKMHPLTGWIQVAVGMYHWRRSNYPGALRSFIRSKAKLSDAGIWVEGFDRSELIEQISGAILAVTERKPFEPFQLPVISKELQESVAAYMLEHPSKEQDPHFIMHKHRLRDRSSIINLREQRKKRNLEL</sequence>
<dbReference type="SUPFAM" id="SSF140663">
    <property type="entry name" value="TTHA0068-like"/>
    <property type="match status" value="1"/>
</dbReference>
<dbReference type="Pfam" id="PF03745">
    <property type="entry name" value="DUF309"/>
    <property type="match status" value="1"/>
</dbReference>
<reference evidence="2" key="1">
    <citation type="journal article" date="2019" name="Int. J. Syst. Evol. Microbiol.">
        <title>The Global Catalogue of Microorganisms (GCM) 10K type strain sequencing project: providing services to taxonomists for standard genome sequencing and annotation.</title>
        <authorList>
            <consortium name="The Broad Institute Genomics Platform"/>
            <consortium name="The Broad Institute Genome Sequencing Center for Infectious Disease"/>
            <person name="Wu L."/>
            <person name="Ma J."/>
        </authorList>
    </citation>
    <scope>NUCLEOTIDE SEQUENCE [LARGE SCALE GENOMIC DNA]</scope>
    <source>
        <strain evidence="2">CGMCC 1.15475</strain>
    </source>
</reference>
<dbReference type="EMBL" id="JBHUFW010000004">
    <property type="protein sequence ID" value="MFD1862592.1"/>
    <property type="molecule type" value="Genomic_DNA"/>
</dbReference>
<dbReference type="InterPro" id="IPR005500">
    <property type="entry name" value="DUF309"/>
</dbReference>
<evidence type="ECO:0000313" key="2">
    <source>
        <dbReference type="Proteomes" id="UP001597273"/>
    </source>
</evidence>
<dbReference type="PANTHER" id="PTHR34796:SF1">
    <property type="entry name" value="EXPRESSED PROTEIN"/>
    <property type="match status" value="1"/>
</dbReference>
<dbReference type="PANTHER" id="PTHR34796">
    <property type="entry name" value="EXPRESSED PROTEIN"/>
    <property type="match status" value="1"/>
</dbReference>
<protein>
    <submittedName>
        <fullName evidence="1">DUF309 domain-containing protein</fullName>
    </submittedName>
</protein>
<proteinExistence type="predicted"/>
<evidence type="ECO:0000313" key="1">
    <source>
        <dbReference type="EMBL" id="MFD1862592.1"/>
    </source>
</evidence>
<dbReference type="RefSeq" id="WP_204892371.1">
    <property type="nucleotide sequence ID" value="NZ_JBHUFW010000004.1"/>
</dbReference>
<comment type="caution">
    <text evidence="1">The sequence shown here is derived from an EMBL/GenBank/DDBJ whole genome shotgun (WGS) entry which is preliminary data.</text>
</comment>
<dbReference type="InterPro" id="IPR023203">
    <property type="entry name" value="TTHA0068_sf"/>
</dbReference>
<gene>
    <name evidence="1" type="ORF">ACFSDB_06595</name>
</gene>
<dbReference type="Proteomes" id="UP001597273">
    <property type="component" value="Unassembled WGS sequence"/>
</dbReference>
<name>A0ABW4QG64_9BACL</name>
<keyword evidence="2" id="KW-1185">Reference proteome</keyword>